<dbReference type="SUPFAM" id="SSF55874">
    <property type="entry name" value="ATPase domain of HSP90 chaperone/DNA topoisomerase II/histidine kinase"/>
    <property type="match status" value="1"/>
</dbReference>
<name>A0A5P2XMV6_STRST</name>
<dbReference type="InterPro" id="IPR036890">
    <property type="entry name" value="HATPase_C_sf"/>
</dbReference>
<dbReference type="EMBL" id="CP023690">
    <property type="protein sequence ID" value="QEV63772.1"/>
    <property type="molecule type" value="Genomic_DNA"/>
</dbReference>
<keyword evidence="16" id="KW-0411">Iron-sulfur</keyword>
<comment type="function">
    <text evidence="17">Member of the two-component regulatory system NreB/NreC involved in the control of dissimilatory nitrate/nitrite reduction in response to oxygen. NreB functions as a direct oxygen sensor histidine kinase which is autophosphorylated, in the absence of oxygen, probably at the conserved histidine residue, and transfers its phosphate group probably to a conserved aspartate residue of NreC. NreB/NreC activates the expression of the nitrate (narGHJI) and nitrite (nir) reductase operons, as well as the putative nitrate transporter gene narT.</text>
</comment>
<dbReference type="Proteomes" id="UP000326505">
    <property type="component" value="Chromosome"/>
</dbReference>
<dbReference type="GO" id="GO:0016020">
    <property type="term" value="C:membrane"/>
    <property type="evidence" value="ECO:0007669"/>
    <property type="project" value="InterPro"/>
</dbReference>
<keyword evidence="20" id="KW-0472">Membrane</keyword>
<dbReference type="GO" id="GO:0051539">
    <property type="term" value="F:4 iron, 4 sulfur cluster binding"/>
    <property type="evidence" value="ECO:0007669"/>
    <property type="project" value="UniProtKB-KW"/>
</dbReference>
<dbReference type="Pfam" id="PF02518">
    <property type="entry name" value="HATPase_c"/>
    <property type="match status" value="1"/>
</dbReference>
<dbReference type="SMART" id="SM00387">
    <property type="entry name" value="HATPase_c"/>
    <property type="match status" value="1"/>
</dbReference>
<comment type="cofactor">
    <cofactor evidence="2">
        <name>[4Fe-4S] cluster</name>
        <dbReference type="ChEBI" id="CHEBI:49883"/>
    </cofactor>
</comment>
<keyword evidence="13" id="KW-0067">ATP-binding</keyword>
<keyword evidence="6" id="KW-0004">4Fe-4S</keyword>
<evidence type="ECO:0000256" key="8">
    <source>
        <dbReference type="ARBA" id="ARBA00022553"/>
    </source>
</evidence>
<dbReference type="EC" id="2.7.13.3" evidence="4"/>
<evidence type="ECO:0000256" key="17">
    <source>
        <dbReference type="ARBA" id="ARBA00024827"/>
    </source>
</evidence>
<accession>A0A5P2XMV6</accession>
<dbReference type="GO" id="GO:0046872">
    <property type="term" value="F:metal ion binding"/>
    <property type="evidence" value="ECO:0007669"/>
    <property type="project" value="UniProtKB-KW"/>
</dbReference>
<keyword evidence="9" id="KW-0808">Transferase</keyword>
<evidence type="ECO:0000256" key="1">
    <source>
        <dbReference type="ARBA" id="ARBA00000085"/>
    </source>
</evidence>
<feature type="transmembrane region" description="Helical" evidence="20">
    <location>
        <begin position="21"/>
        <end position="38"/>
    </location>
</feature>
<evidence type="ECO:0000256" key="20">
    <source>
        <dbReference type="SAM" id="Phobius"/>
    </source>
</evidence>
<proteinExistence type="predicted"/>
<dbReference type="EMBL" id="JACHJD010000002">
    <property type="protein sequence ID" value="MBB5101936.1"/>
    <property type="molecule type" value="Genomic_DNA"/>
</dbReference>
<dbReference type="Proteomes" id="UP000549009">
    <property type="component" value="Unassembled WGS sequence"/>
</dbReference>
<evidence type="ECO:0000256" key="5">
    <source>
        <dbReference type="ARBA" id="ARBA00017322"/>
    </source>
</evidence>
<keyword evidence="20" id="KW-0812">Transmembrane</keyword>
<evidence type="ECO:0000256" key="13">
    <source>
        <dbReference type="ARBA" id="ARBA00022840"/>
    </source>
</evidence>
<evidence type="ECO:0000256" key="10">
    <source>
        <dbReference type="ARBA" id="ARBA00022723"/>
    </source>
</evidence>
<keyword evidence="10" id="KW-0479">Metal-binding</keyword>
<feature type="transmembrane region" description="Helical" evidence="20">
    <location>
        <begin position="103"/>
        <end position="120"/>
    </location>
</feature>
<evidence type="ECO:0000313" key="25">
    <source>
        <dbReference type="Proteomes" id="UP000549009"/>
    </source>
</evidence>
<evidence type="ECO:0000313" key="24">
    <source>
        <dbReference type="Proteomes" id="UP000326505"/>
    </source>
</evidence>
<dbReference type="InterPro" id="IPR003594">
    <property type="entry name" value="HATPase_dom"/>
</dbReference>
<evidence type="ECO:0000256" key="18">
    <source>
        <dbReference type="ARBA" id="ARBA00030800"/>
    </source>
</evidence>
<protein>
    <recommendedName>
        <fullName evidence="5">Oxygen sensor histidine kinase NreB</fullName>
        <ecNumber evidence="4">2.7.13.3</ecNumber>
    </recommendedName>
    <alternativeName>
        <fullName evidence="18">Nitrogen regulation protein B</fullName>
    </alternativeName>
</protein>
<dbReference type="InterPro" id="IPR050482">
    <property type="entry name" value="Sensor_HK_TwoCompSys"/>
</dbReference>
<evidence type="ECO:0000256" key="6">
    <source>
        <dbReference type="ARBA" id="ARBA00022485"/>
    </source>
</evidence>
<dbReference type="PRINTS" id="PR00344">
    <property type="entry name" value="BCTRLSENSOR"/>
</dbReference>
<dbReference type="Gene3D" id="1.20.5.1930">
    <property type="match status" value="1"/>
</dbReference>
<dbReference type="GO" id="GO:0046983">
    <property type="term" value="F:protein dimerization activity"/>
    <property type="evidence" value="ECO:0007669"/>
    <property type="project" value="InterPro"/>
</dbReference>
<comment type="catalytic activity">
    <reaction evidence="1">
        <text>ATP + protein L-histidine = ADP + protein N-phospho-L-histidine.</text>
        <dbReference type="EC" id="2.7.13.3"/>
    </reaction>
</comment>
<evidence type="ECO:0000313" key="23">
    <source>
        <dbReference type="EMBL" id="QEV63772.1"/>
    </source>
</evidence>
<gene>
    <name evidence="23" type="ORF">CP982_37925</name>
    <name evidence="22" type="ORF">FHS40_000989</name>
</gene>
<evidence type="ECO:0000256" key="12">
    <source>
        <dbReference type="ARBA" id="ARBA00022777"/>
    </source>
</evidence>
<dbReference type="InterPro" id="IPR011712">
    <property type="entry name" value="Sig_transdc_His_kin_sub3_dim/P"/>
</dbReference>
<dbReference type="Gene3D" id="3.30.565.10">
    <property type="entry name" value="Histidine kinase-like ATPase, C-terminal domain"/>
    <property type="match status" value="1"/>
</dbReference>
<organism evidence="23 24">
    <name type="scientific">Streptomyces spectabilis</name>
    <dbReference type="NCBI Taxonomy" id="68270"/>
    <lineage>
        <taxon>Bacteria</taxon>
        <taxon>Bacillati</taxon>
        <taxon>Actinomycetota</taxon>
        <taxon>Actinomycetes</taxon>
        <taxon>Kitasatosporales</taxon>
        <taxon>Streptomycetaceae</taxon>
        <taxon>Streptomyces</taxon>
    </lineage>
</organism>
<reference evidence="23 24" key="1">
    <citation type="submission" date="2017-09" db="EMBL/GenBank/DDBJ databases">
        <authorList>
            <person name="Lee N."/>
            <person name="Cho B.-K."/>
        </authorList>
    </citation>
    <scope>NUCLEOTIDE SEQUENCE [LARGE SCALE GENOMIC DNA]</scope>
    <source>
        <strain evidence="23 24">ATCC 27465</strain>
    </source>
</reference>
<keyword evidence="11" id="KW-0547">Nucleotide-binding</keyword>
<keyword evidence="20" id="KW-1133">Transmembrane helix</keyword>
<dbReference type="GO" id="GO:0005737">
    <property type="term" value="C:cytoplasm"/>
    <property type="evidence" value="ECO:0007669"/>
    <property type="project" value="UniProtKB-SubCell"/>
</dbReference>
<evidence type="ECO:0000256" key="4">
    <source>
        <dbReference type="ARBA" id="ARBA00012438"/>
    </source>
</evidence>
<evidence type="ECO:0000313" key="22">
    <source>
        <dbReference type="EMBL" id="MBB5101936.1"/>
    </source>
</evidence>
<evidence type="ECO:0000259" key="21">
    <source>
        <dbReference type="PROSITE" id="PS50109"/>
    </source>
</evidence>
<feature type="transmembrane region" description="Helical" evidence="20">
    <location>
        <begin position="154"/>
        <end position="174"/>
    </location>
</feature>
<keyword evidence="15" id="KW-0902">Two-component regulatory system</keyword>
<feature type="transmembrane region" description="Helical" evidence="20">
    <location>
        <begin position="50"/>
        <end position="67"/>
    </location>
</feature>
<evidence type="ECO:0000256" key="15">
    <source>
        <dbReference type="ARBA" id="ARBA00023012"/>
    </source>
</evidence>
<evidence type="ECO:0000256" key="14">
    <source>
        <dbReference type="ARBA" id="ARBA00023004"/>
    </source>
</evidence>
<dbReference type="CDD" id="cd16917">
    <property type="entry name" value="HATPase_UhpB-NarQ-NarX-like"/>
    <property type="match status" value="1"/>
</dbReference>
<keyword evidence="25" id="KW-1185">Reference proteome</keyword>
<dbReference type="PANTHER" id="PTHR24421">
    <property type="entry name" value="NITRATE/NITRITE SENSOR PROTEIN NARX-RELATED"/>
    <property type="match status" value="1"/>
</dbReference>
<evidence type="ECO:0000256" key="19">
    <source>
        <dbReference type="SAM" id="MobiDB-lite"/>
    </source>
</evidence>
<keyword evidence="7" id="KW-0963">Cytoplasm</keyword>
<dbReference type="InterPro" id="IPR005467">
    <property type="entry name" value="His_kinase_dom"/>
</dbReference>
<dbReference type="PROSITE" id="PS50109">
    <property type="entry name" value="HIS_KIN"/>
    <property type="match status" value="1"/>
</dbReference>
<keyword evidence="14" id="KW-0408">Iron</keyword>
<evidence type="ECO:0000256" key="11">
    <source>
        <dbReference type="ARBA" id="ARBA00022741"/>
    </source>
</evidence>
<feature type="domain" description="Histidine kinase" evidence="21">
    <location>
        <begin position="322"/>
        <end position="412"/>
    </location>
</feature>
<dbReference type="OrthoDB" id="227596at2"/>
<dbReference type="GO" id="GO:0005524">
    <property type="term" value="F:ATP binding"/>
    <property type="evidence" value="ECO:0007669"/>
    <property type="project" value="UniProtKB-KW"/>
</dbReference>
<keyword evidence="12 23" id="KW-0418">Kinase</keyword>
<evidence type="ECO:0000256" key="3">
    <source>
        <dbReference type="ARBA" id="ARBA00004496"/>
    </source>
</evidence>
<dbReference type="GO" id="GO:0000155">
    <property type="term" value="F:phosphorelay sensor kinase activity"/>
    <property type="evidence" value="ECO:0007669"/>
    <property type="project" value="InterPro"/>
</dbReference>
<dbReference type="RefSeq" id="WP_150514627.1">
    <property type="nucleotide sequence ID" value="NZ_BMSQ01000012.1"/>
</dbReference>
<feature type="region of interest" description="Disordered" evidence="19">
    <location>
        <begin position="396"/>
        <end position="438"/>
    </location>
</feature>
<keyword evidence="8" id="KW-0597">Phosphoprotein</keyword>
<dbReference type="PANTHER" id="PTHR24421:SF10">
    <property type="entry name" value="NITRATE_NITRITE SENSOR PROTEIN NARQ"/>
    <property type="match status" value="1"/>
</dbReference>
<dbReference type="InterPro" id="IPR004358">
    <property type="entry name" value="Sig_transdc_His_kin-like_C"/>
</dbReference>
<feature type="transmembrane region" description="Helical" evidence="20">
    <location>
        <begin position="79"/>
        <end position="97"/>
    </location>
</feature>
<reference evidence="22 25" key="2">
    <citation type="submission" date="2020-08" db="EMBL/GenBank/DDBJ databases">
        <title>Genomic Encyclopedia of Type Strains, Phase III (KMG-III): the genomes of soil and plant-associated and newly described type strains.</title>
        <authorList>
            <person name="Whitman W."/>
        </authorList>
    </citation>
    <scope>NUCLEOTIDE SEQUENCE [LARGE SCALE GENOMIC DNA]</scope>
    <source>
        <strain evidence="22 25">CECT 3146</strain>
    </source>
</reference>
<feature type="transmembrane region" description="Helical" evidence="20">
    <location>
        <begin position="125"/>
        <end position="142"/>
    </location>
</feature>
<evidence type="ECO:0000256" key="2">
    <source>
        <dbReference type="ARBA" id="ARBA00001966"/>
    </source>
</evidence>
<feature type="compositionally biased region" description="Pro residues" evidence="19">
    <location>
        <begin position="429"/>
        <end position="438"/>
    </location>
</feature>
<sequence>MTTTPWHPREPSPTRPAHAPPWVSSVLYTAVLFAGVYYDLVGDEPQPPVRAAGFVAALGALFALDAAERWRHRRSGASRALAVGVLVARVGLFAAVASCDSAGLSRALFVLVPFTAYFALGRRASLVLGAGCAGALLGRYAVTADGWYTDAEAISDLLMFALVLTLTVSMAAVATGEQDARWRLESTVRELSASHRRLRAYAARVAELSTAEERNRLAREIHDSIGHHLTAIAVQVEKAEAFRDLDRAESDRALAAARWSARRALEEARRSVRALRDEPEPFSLSGALWDLVRHAAGGGGPHLTLDVTGEESAYGDVQLTALYRAAQEALTNARRHADAAHVHLGVEYGPAEARLTVTDDGRGLPASAAARTVPGVGLRGLRERLQPLGGELRVRGTPGGGTTFTATVPRVPSAAEAVPEPGPGTADIPDPPAPTGRT</sequence>
<dbReference type="AlphaFoldDB" id="A0A5P2XMV6"/>
<dbReference type="Pfam" id="PF07730">
    <property type="entry name" value="HisKA_3"/>
    <property type="match status" value="1"/>
</dbReference>
<evidence type="ECO:0000256" key="16">
    <source>
        <dbReference type="ARBA" id="ARBA00023014"/>
    </source>
</evidence>
<comment type="subcellular location">
    <subcellularLocation>
        <location evidence="3">Cytoplasm</location>
    </subcellularLocation>
</comment>
<dbReference type="KEGG" id="sspb:CP982_37925"/>
<evidence type="ECO:0000256" key="9">
    <source>
        <dbReference type="ARBA" id="ARBA00022679"/>
    </source>
</evidence>
<evidence type="ECO:0000256" key="7">
    <source>
        <dbReference type="ARBA" id="ARBA00022490"/>
    </source>
</evidence>